<evidence type="ECO:0000313" key="3">
    <source>
        <dbReference type="Proteomes" id="UP000494122"/>
    </source>
</evidence>
<reference evidence="2 3" key="1">
    <citation type="submission" date="2020-04" db="EMBL/GenBank/DDBJ databases">
        <authorList>
            <person name="De Canck E."/>
        </authorList>
    </citation>
    <scope>NUCLEOTIDE SEQUENCE [LARGE SCALE GENOMIC DNA]</scope>
    <source>
        <strain evidence="2 3">LMG 3328</strain>
    </source>
</reference>
<accession>A0A6S7DCL9</accession>
<dbReference type="RefSeq" id="WP_232734993.1">
    <property type="nucleotide sequence ID" value="NZ_CADILE010000011.1"/>
</dbReference>
<dbReference type="EMBL" id="CADILE010000011">
    <property type="protein sequence ID" value="CAB3888253.1"/>
    <property type="molecule type" value="Genomic_DNA"/>
</dbReference>
<feature type="region of interest" description="Disordered" evidence="1">
    <location>
        <begin position="1"/>
        <end position="26"/>
    </location>
</feature>
<gene>
    <name evidence="2" type="ORF">LMG3328_03642</name>
</gene>
<evidence type="ECO:0000256" key="1">
    <source>
        <dbReference type="SAM" id="MobiDB-lite"/>
    </source>
</evidence>
<dbReference type="Proteomes" id="UP000494122">
    <property type="component" value="Unassembled WGS sequence"/>
</dbReference>
<organism evidence="2 3">
    <name type="scientific">Achromobacter ruhlandii</name>
    <dbReference type="NCBI Taxonomy" id="72557"/>
    <lineage>
        <taxon>Bacteria</taxon>
        <taxon>Pseudomonadati</taxon>
        <taxon>Pseudomonadota</taxon>
        <taxon>Betaproteobacteria</taxon>
        <taxon>Burkholderiales</taxon>
        <taxon>Alcaligenaceae</taxon>
        <taxon>Achromobacter</taxon>
    </lineage>
</organism>
<dbReference type="AlphaFoldDB" id="A0A6S7DCL9"/>
<proteinExistence type="predicted"/>
<sequence length="121" mass="13263">MSAQTRIQTAPPCGGASPAPTRAHGLDVSQPVFPAIRAAAPMGAAPQFSATADRPTRPSGGFIGRLWRAYRTWRADKILRNLADEMDAHMLKDVGAPEWVVSRATLEQSLKRITRIDTLRW</sequence>
<evidence type="ECO:0000313" key="2">
    <source>
        <dbReference type="EMBL" id="CAB3888253.1"/>
    </source>
</evidence>
<name>A0A6S7DCL9_9BURK</name>
<evidence type="ECO:0008006" key="4">
    <source>
        <dbReference type="Google" id="ProtNLM"/>
    </source>
</evidence>
<protein>
    <recommendedName>
        <fullName evidence="4">DUF1127 domain-containing protein</fullName>
    </recommendedName>
</protein>